<dbReference type="AlphaFoldDB" id="A0A124ED17"/>
<feature type="region of interest" description="Disordered" evidence="1">
    <location>
        <begin position="548"/>
        <end position="637"/>
    </location>
</feature>
<feature type="region of interest" description="Disordered" evidence="1">
    <location>
        <begin position="781"/>
        <end position="800"/>
    </location>
</feature>
<feature type="region of interest" description="Disordered" evidence="1">
    <location>
        <begin position="853"/>
        <end position="872"/>
    </location>
</feature>
<feature type="transmembrane region" description="Helical" evidence="2">
    <location>
        <begin position="400"/>
        <end position="417"/>
    </location>
</feature>
<dbReference type="OrthoDB" id="3202187at2"/>
<keyword evidence="2" id="KW-0812">Transmembrane</keyword>
<dbReference type="RefSeq" id="WP_058941442.1">
    <property type="nucleotide sequence ID" value="NZ_LNSV01000013.1"/>
</dbReference>
<evidence type="ECO:0000256" key="2">
    <source>
        <dbReference type="SAM" id="Phobius"/>
    </source>
</evidence>
<dbReference type="STRING" id="936756.ATE80_07970"/>
<evidence type="ECO:0000313" key="4">
    <source>
        <dbReference type="Proteomes" id="UP000054011"/>
    </source>
</evidence>
<feature type="compositionally biased region" description="Low complexity" evidence="1">
    <location>
        <begin position="616"/>
        <end position="637"/>
    </location>
</feature>
<comment type="caution">
    <text evidence="3">The sequence shown here is derived from an EMBL/GenBank/DDBJ whole genome shotgun (WGS) entry which is preliminary data.</text>
</comment>
<name>A0A124ED17_9ACTN</name>
<keyword evidence="2" id="KW-0472">Membrane</keyword>
<reference evidence="3 4" key="1">
    <citation type="submission" date="2015-11" db="EMBL/GenBank/DDBJ databases">
        <title>Genome-wide analysis reveals the secondary metabolome in Streptomyces kanasensis ZX01.</title>
        <authorList>
            <person name="Zhang G."/>
            <person name="Han L."/>
            <person name="Feng J."/>
            <person name="Zhang X."/>
        </authorList>
    </citation>
    <scope>NUCLEOTIDE SEQUENCE [LARGE SCALE GENOMIC DNA]</scope>
    <source>
        <strain evidence="3 4">ZX01</strain>
    </source>
</reference>
<feature type="compositionally biased region" description="Basic and acidic residues" evidence="1">
    <location>
        <begin position="853"/>
        <end position="862"/>
    </location>
</feature>
<keyword evidence="2" id="KW-1133">Transmembrane helix</keyword>
<accession>A0A124ED17</accession>
<feature type="transmembrane region" description="Helical" evidence="2">
    <location>
        <begin position="437"/>
        <end position="457"/>
    </location>
</feature>
<feature type="region of interest" description="Disordered" evidence="1">
    <location>
        <begin position="693"/>
        <end position="715"/>
    </location>
</feature>
<evidence type="ECO:0000313" key="3">
    <source>
        <dbReference type="EMBL" id="KUH39351.1"/>
    </source>
</evidence>
<sequence length="916" mass="95435">MSTRHTTATAPVHHRPPADAVCLDLRRAPGADAVRDALDAVRHDDGEPRFLVVDDAARLVAHQLLYERLQAHGPARIVCLAVGSPRERVLSRPLTLRPPAAGVLWLLDPHTGDDPDGLRPLVDLLAQRDVFDAVLTSLGDVVHNVAVPSVRVVEHDLTEEARTRAWQEALAALTGQEAPGGAVPGDAVPPDLALLLDDSLPEAVAGHRWLEPSRPAAARRRACDDALEDAHAGHRLARGPAGLFAARARRADPPARLAALGRALEAYRDTVAGAFAEADGVRLTADQRARLLERGIVLPDLPAASRARVVPALRELTERLLDRRLPLRSTAARLAALADRSAPAGSAARLARLDEVCDPAYLRHLAAPPPFRAGGTPVAAALLALVPALVAGLWAGPGWFLGPAAGLAAAALGLLMLRHRPNRSPDGHLDGPATTQVAARFLGGLAGGAAGAVAGAALALPPWAGAAAAALALTGVLALALRDWTVSVDAWWRATDADYAARVLTGVDRLLAETAVHDWLLADARHHCSDGARAAGLLLRGLAATADAHGRGDATAPPVPPAPTARTVPAPRPGPAARSTVPAEPDGTTDTWDWDTWGDSSADDGWYGAEPAAPTGPAQHGAPAPDPAAPDTAGTTGAYGAYGAGDAFPAAAPRQGPAYETVAPPHGPAYETVPPVQGPAYETVGSFHADADADADEDGGWSTWQPAGPAEDPPWLERERGDGGPDLVTTLVDDLTAGTRRILTPCWARIERDPARAGRAPLDGPMRDVLDEVHDRLVRDAATSPPPFAPRPGDRPDAARLTGVAPDRVAELLAASDAEATVPLCGPQHRRLLSADPLEVRRVRFVPEAFRRGAADGDEHRPAGPRAGHAGEDGFAEDVVWTPAGRHAGVLGLVPLRADAVRTVREETPGEEAGPS</sequence>
<gene>
    <name evidence="3" type="ORF">ATE80_07970</name>
</gene>
<dbReference type="Proteomes" id="UP000054011">
    <property type="component" value="Unassembled WGS sequence"/>
</dbReference>
<keyword evidence="4" id="KW-1185">Reference proteome</keyword>
<feature type="transmembrane region" description="Helical" evidence="2">
    <location>
        <begin position="373"/>
        <end position="394"/>
    </location>
</feature>
<dbReference type="EMBL" id="LNSV01000013">
    <property type="protein sequence ID" value="KUH39351.1"/>
    <property type="molecule type" value="Genomic_DNA"/>
</dbReference>
<proteinExistence type="predicted"/>
<feature type="compositionally biased region" description="Low complexity" evidence="1">
    <location>
        <begin position="586"/>
        <end position="606"/>
    </location>
</feature>
<evidence type="ECO:0000256" key="1">
    <source>
        <dbReference type="SAM" id="MobiDB-lite"/>
    </source>
</evidence>
<organism evidence="3 4">
    <name type="scientific">Streptomyces kanasensis</name>
    <dbReference type="NCBI Taxonomy" id="936756"/>
    <lineage>
        <taxon>Bacteria</taxon>
        <taxon>Bacillati</taxon>
        <taxon>Actinomycetota</taxon>
        <taxon>Actinomycetes</taxon>
        <taxon>Kitasatosporales</taxon>
        <taxon>Streptomycetaceae</taxon>
        <taxon>Streptomyces</taxon>
    </lineage>
</organism>
<protein>
    <submittedName>
        <fullName evidence="3">Uncharacterized protein</fullName>
    </submittedName>
</protein>